<dbReference type="Proteomes" id="UP000198994">
    <property type="component" value="Unassembled WGS sequence"/>
</dbReference>
<keyword evidence="11" id="KW-1185">Reference proteome</keyword>
<dbReference type="PANTHER" id="PTHR32024">
    <property type="entry name" value="TRK SYSTEM POTASSIUM UPTAKE PROTEIN TRKG-RELATED"/>
    <property type="match status" value="1"/>
</dbReference>
<dbReference type="GO" id="GO:0005886">
    <property type="term" value="C:plasma membrane"/>
    <property type="evidence" value="ECO:0007669"/>
    <property type="project" value="UniProtKB-SubCell"/>
</dbReference>
<evidence type="ECO:0000256" key="1">
    <source>
        <dbReference type="ARBA" id="ARBA00004651"/>
    </source>
</evidence>
<protein>
    <submittedName>
        <fullName evidence="10">Trk system potassium uptake protein TrkH</fullName>
    </submittedName>
</protein>
<feature type="transmembrane region" description="Helical" evidence="9">
    <location>
        <begin position="258"/>
        <end position="280"/>
    </location>
</feature>
<accession>A0A1G7CM86</accession>
<feature type="transmembrane region" description="Helical" evidence="9">
    <location>
        <begin position="437"/>
        <end position="463"/>
    </location>
</feature>
<keyword evidence="4" id="KW-1003">Cell membrane</keyword>
<keyword evidence="6 9" id="KW-1133">Transmembrane helix</keyword>
<organism evidence="10 11">
    <name type="scientific">Salipiger thiooxidans</name>
    <dbReference type="NCBI Taxonomy" id="282683"/>
    <lineage>
        <taxon>Bacteria</taxon>
        <taxon>Pseudomonadati</taxon>
        <taxon>Pseudomonadota</taxon>
        <taxon>Alphaproteobacteria</taxon>
        <taxon>Rhodobacterales</taxon>
        <taxon>Roseobacteraceae</taxon>
        <taxon>Salipiger</taxon>
    </lineage>
</organism>
<proteinExistence type="inferred from homology"/>
<dbReference type="GO" id="GO:0008324">
    <property type="term" value="F:monoatomic cation transmembrane transporter activity"/>
    <property type="evidence" value="ECO:0007669"/>
    <property type="project" value="InterPro"/>
</dbReference>
<feature type="transmembrane region" description="Helical" evidence="9">
    <location>
        <begin position="317"/>
        <end position="337"/>
    </location>
</feature>
<dbReference type="GO" id="GO:0030001">
    <property type="term" value="P:metal ion transport"/>
    <property type="evidence" value="ECO:0007669"/>
    <property type="project" value="UniProtKB-ARBA"/>
</dbReference>
<feature type="transmembrane region" description="Helical" evidence="9">
    <location>
        <begin position="125"/>
        <end position="143"/>
    </location>
</feature>
<evidence type="ECO:0000256" key="9">
    <source>
        <dbReference type="SAM" id="Phobius"/>
    </source>
</evidence>
<feature type="transmembrane region" description="Helical" evidence="9">
    <location>
        <begin position="378"/>
        <end position="401"/>
    </location>
</feature>
<keyword evidence="5 9" id="KW-0812">Transmembrane</keyword>
<dbReference type="PANTHER" id="PTHR32024:SF2">
    <property type="entry name" value="TRK SYSTEM POTASSIUM UPTAKE PROTEIN TRKG-RELATED"/>
    <property type="match status" value="1"/>
</dbReference>
<dbReference type="STRING" id="282683.SAMN04488105_103235"/>
<feature type="transmembrane region" description="Helical" evidence="9">
    <location>
        <begin position="172"/>
        <end position="189"/>
    </location>
</feature>
<evidence type="ECO:0000256" key="2">
    <source>
        <dbReference type="ARBA" id="ARBA00009137"/>
    </source>
</evidence>
<evidence type="ECO:0000313" key="11">
    <source>
        <dbReference type="Proteomes" id="UP000198994"/>
    </source>
</evidence>
<keyword evidence="8 9" id="KW-0472">Membrane</keyword>
<evidence type="ECO:0000256" key="7">
    <source>
        <dbReference type="ARBA" id="ARBA00023065"/>
    </source>
</evidence>
<feature type="transmembrane region" description="Helical" evidence="9">
    <location>
        <begin position="32"/>
        <end position="49"/>
    </location>
</feature>
<evidence type="ECO:0000256" key="6">
    <source>
        <dbReference type="ARBA" id="ARBA00022989"/>
    </source>
</evidence>
<name>A0A1G7CM86_9RHOB</name>
<evidence type="ECO:0000256" key="5">
    <source>
        <dbReference type="ARBA" id="ARBA00022692"/>
    </source>
</evidence>
<gene>
    <name evidence="10" type="ORF">SAMN04488105_103235</name>
</gene>
<dbReference type="InterPro" id="IPR003445">
    <property type="entry name" value="Cat_transpt"/>
</dbReference>
<feature type="transmembrane region" description="Helical" evidence="9">
    <location>
        <begin position="7"/>
        <end position="26"/>
    </location>
</feature>
<dbReference type="AlphaFoldDB" id="A0A1G7CM86"/>
<dbReference type="EMBL" id="FNAV01000003">
    <property type="protein sequence ID" value="SDE40447.1"/>
    <property type="molecule type" value="Genomic_DNA"/>
</dbReference>
<feature type="transmembrane region" description="Helical" evidence="9">
    <location>
        <begin position="61"/>
        <end position="82"/>
    </location>
</feature>
<dbReference type="Pfam" id="PF02386">
    <property type="entry name" value="TrkH"/>
    <property type="match status" value="2"/>
</dbReference>
<evidence type="ECO:0000313" key="10">
    <source>
        <dbReference type="EMBL" id="SDE40447.1"/>
    </source>
</evidence>
<reference evidence="11" key="1">
    <citation type="submission" date="2016-10" db="EMBL/GenBank/DDBJ databases">
        <authorList>
            <person name="Varghese N."/>
            <person name="Submissions S."/>
        </authorList>
    </citation>
    <scope>NUCLEOTIDE SEQUENCE [LARGE SCALE GENOMIC DNA]</scope>
    <source>
        <strain evidence="11">DSM 10146</strain>
    </source>
</reference>
<keyword evidence="7" id="KW-0406">Ion transport</keyword>
<evidence type="ECO:0000256" key="8">
    <source>
        <dbReference type="ARBA" id="ARBA00023136"/>
    </source>
</evidence>
<evidence type="ECO:0000256" key="3">
    <source>
        <dbReference type="ARBA" id="ARBA00022448"/>
    </source>
</evidence>
<feature type="transmembrane region" description="Helical" evidence="9">
    <location>
        <begin position="223"/>
        <end position="246"/>
    </location>
</feature>
<comment type="similarity">
    <text evidence="2">Belongs to the TrkH potassium transport family.</text>
</comment>
<sequence length="467" mass="48898">MVTRAVLSHGMILSAIFLPPTAVALIEGEWELAAMTGGASALCIGAGLAGRRLPPPHDLRAIEAVCTLVILFLFAAILPVPAFQVLGLGVLDALFESVSGITSTGLSVAGDVYDWPVAGHLLRGWLLWCGGFAIAVAGSALILGPGNVAQAMGEAGIEERDILSSTRDQARALLRVYAAISVLAVLALWPLMPSFWEALMIALSAVSTGGFSPRPDSLASYPVAAQVVTMVACLATSVSLLFYVYARRYGLGPAWEKTNTGAVLGATLGGALVVVGLLLLDRETNPMVLLQTALNFISGMTTAGFSVAPVIEYRPLVALVLAGMFVGGGIGSTAGGIKIDRAVLLAKSVRLTLIRLRSPARAVIHLTERGREIEEERIAAIAAILSLYVACAFVFWLIFIASGIDPLYASFEIISAQSTAGLSVGISEPSLAPHLKLALIAAMLLGRLEFVALIAALSPYTWIRKRS</sequence>
<keyword evidence="3" id="KW-0813">Transport</keyword>
<comment type="subcellular location">
    <subcellularLocation>
        <location evidence="1">Cell membrane</location>
        <topology evidence="1">Multi-pass membrane protein</topology>
    </subcellularLocation>
</comment>
<evidence type="ECO:0000256" key="4">
    <source>
        <dbReference type="ARBA" id="ARBA00022475"/>
    </source>
</evidence>